<name>A0A7J7KQB1_BUGNE</name>
<sequence>MAVSDRYVVVKDPDTKELIIYDFTSQQTVKSVVHHELYDQAHRVLNIYVYAKSPAIYTKPVCKQHEELLDRACKKCDRLICVECDVHGTDCTDKRDGSLLSMNLVTVPSSLTFISEHETTSQCVSACYRQNGNLLKYKMEIGQLVELWTCDDVEDGDSLCTDSNGLIYVTTTSLKKIYVVSSQGELLQILSHDKLPSVLAGVPSIRDGVIAVPGWNDNKLCLLE</sequence>
<dbReference type="AlphaFoldDB" id="A0A7J7KQB1"/>
<evidence type="ECO:0000313" key="1">
    <source>
        <dbReference type="EMBL" id="KAF6040374.1"/>
    </source>
</evidence>
<dbReference type="SUPFAM" id="SSF57845">
    <property type="entry name" value="B-box zinc-binding domain"/>
    <property type="match status" value="1"/>
</dbReference>
<dbReference type="EMBL" id="VXIV02000151">
    <property type="protein sequence ID" value="KAF6040374.1"/>
    <property type="molecule type" value="Genomic_DNA"/>
</dbReference>
<evidence type="ECO:0000313" key="2">
    <source>
        <dbReference type="Proteomes" id="UP000593567"/>
    </source>
</evidence>
<proteinExistence type="predicted"/>
<reference evidence="1" key="1">
    <citation type="submission" date="2020-06" db="EMBL/GenBank/DDBJ databases">
        <title>Draft genome of Bugula neritina, a colonial animal packing powerful symbionts and potential medicines.</title>
        <authorList>
            <person name="Rayko M."/>
        </authorList>
    </citation>
    <scope>NUCLEOTIDE SEQUENCE [LARGE SCALE GENOMIC DNA]</scope>
    <source>
        <strain evidence="1">Kwan_BN1</strain>
    </source>
</reference>
<dbReference type="SUPFAM" id="SSF101898">
    <property type="entry name" value="NHL repeat"/>
    <property type="match status" value="1"/>
</dbReference>
<dbReference type="CDD" id="cd19756">
    <property type="entry name" value="Bbox2"/>
    <property type="match status" value="1"/>
</dbReference>
<accession>A0A7J7KQB1</accession>
<organism evidence="1 2">
    <name type="scientific">Bugula neritina</name>
    <name type="common">Brown bryozoan</name>
    <name type="synonym">Sertularia neritina</name>
    <dbReference type="NCBI Taxonomy" id="10212"/>
    <lineage>
        <taxon>Eukaryota</taxon>
        <taxon>Metazoa</taxon>
        <taxon>Spiralia</taxon>
        <taxon>Lophotrochozoa</taxon>
        <taxon>Bryozoa</taxon>
        <taxon>Gymnolaemata</taxon>
        <taxon>Cheilostomatida</taxon>
        <taxon>Flustrina</taxon>
        <taxon>Buguloidea</taxon>
        <taxon>Bugulidae</taxon>
        <taxon>Bugula</taxon>
    </lineage>
</organism>
<gene>
    <name evidence="1" type="ORF">EB796_001321</name>
</gene>
<comment type="caution">
    <text evidence="1">The sequence shown here is derived from an EMBL/GenBank/DDBJ whole genome shotgun (WGS) entry which is preliminary data.</text>
</comment>
<keyword evidence="2" id="KW-1185">Reference proteome</keyword>
<dbReference type="Proteomes" id="UP000593567">
    <property type="component" value="Unassembled WGS sequence"/>
</dbReference>
<protein>
    <submittedName>
        <fullName evidence="1">Uncharacterized protein</fullName>
    </submittedName>
</protein>